<dbReference type="EMBL" id="LXQA010628700">
    <property type="protein sequence ID" value="MCI62974.1"/>
    <property type="molecule type" value="Genomic_DNA"/>
</dbReference>
<feature type="non-terminal residue" evidence="1">
    <location>
        <position position="69"/>
    </location>
</feature>
<evidence type="ECO:0000313" key="2">
    <source>
        <dbReference type="Proteomes" id="UP000265520"/>
    </source>
</evidence>
<evidence type="ECO:0000313" key="1">
    <source>
        <dbReference type="EMBL" id="MCI62974.1"/>
    </source>
</evidence>
<comment type="caution">
    <text evidence="1">The sequence shown here is derived from an EMBL/GenBank/DDBJ whole genome shotgun (WGS) entry which is preliminary data.</text>
</comment>
<reference evidence="1 2" key="1">
    <citation type="journal article" date="2018" name="Front. Plant Sci.">
        <title>Red Clover (Trifolium pratense) and Zigzag Clover (T. medium) - A Picture of Genomic Similarities and Differences.</title>
        <authorList>
            <person name="Dluhosova J."/>
            <person name="Istvanek J."/>
            <person name="Nedelnik J."/>
            <person name="Repkova J."/>
        </authorList>
    </citation>
    <scope>NUCLEOTIDE SEQUENCE [LARGE SCALE GENOMIC DNA]</scope>
    <source>
        <strain evidence="2">cv. 10/8</strain>
        <tissue evidence="1">Leaf</tissue>
    </source>
</reference>
<keyword evidence="2" id="KW-1185">Reference proteome</keyword>
<dbReference type="Proteomes" id="UP000265520">
    <property type="component" value="Unassembled WGS sequence"/>
</dbReference>
<dbReference type="AlphaFoldDB" id="A0A392TQP3"/>
<accession>A0A392TQP3</accession>
<sequence>MGNWLDGEWRWDFRWRRELSVWEIELLHSLLSVMAKPLLLGATDSWSWRHDSSGTFSVKSAYLLLSAGV</sequence>
<proteinExistence type="predicted"/>
<name>A0A392TQP3_9FABA</name>
<protein>
    <submittedName>
        <fullName evidence="1">Putative ribonuclease H protein</fullName>
    </submittedName>
</protein>
<organism evidence="1 2">
    <name type="scientific">Trifolium medium</name>
    <dbReference type="NCBI Taxonomy" id="97028"/>
    <lineage>
        <taxon>Eukaryota</taxon>
        <taxon>Viridiplantae</taxon>
        <taxon>Streptophyta</taxon>
        <taxon>Embryophyta</taxon>
        <taxon>Tracheophyta</taxon>
        <taxon>Spermatophyta</taxon>
        <taxon>Magnoliopsida</taxon>
        <taxon>eudicotyledons</taxon>
        <taxon>Gunneridae</taxon>
        <taxon>Pentapetalae</taxon>
        <taxon>rosids</taxon>
        <taxon>fabids</taxon>
        <taxon>Fabales</taxon>
        <taxon>Fabaceae</taxon>
        <taxon>Papilionoideae</taxon>
        <taxon>50 kb inversion clade</taxon>
        <taxon>NPAAA clade</taxon>
        <taxon>Hologalegina</taxon>
        <taxon>IRL clade</taxon>
        <taxon>Trifolieae</taxon>
        <taxon>Trifolium</taxon>
    </lineage>
</organism>